<dbReference type="PANTHER" id="PTHR42899:SF1">
    <property type="entry name" value="SPERMATOGENESIS-ASSOCIATED PROTEIN 20"/>
    <property type="match status" value="1"/>
</dbReference>
<evidence type="ECO:0000313" key="3">
    <source>
        <dbReference type="Proteomes" id="UP000184148"/>
    </source>
</evidence>
<organism evidence="2 3">
    <name type="scientific">Desulforamulus putei DSM 12395</name>
    <dbReference type="NCBI Taxonomy" id="1121429"/>
    <lineage>
        <taxon>Bacteria</taxon>
        <taxon>Bacillati</taxon>
        <taxon>Bacillota</taxon>
        <taxon>Clostridia</taxon>
        <taxon>Eubacteriales</taxon>
        <taxon>Peptococcaceae</taxon>
        <taxon>Desulforamulus</taxon>
    </lineage>
</organism>
<dbReference type="Gene3D" id="1.50.10.10">
    <property type="match status" value="1"/>
</dbReference>
<dbReference type="SUPFAM" id="SSF52833">
    <property type="entry name" value="Thioredoxin-like"/>
    <property type="match status" value="1"/>
</dbReference>
<feature type="domain" description="Spermatogenesis-associated protein 20-like TRX" evidence="1">
    <location>
        <begin position="8"/>
        <end position="170"/>
    </location>
</feature>
<sequence>MSLATQNTNRLINEKSPYLLQHAHNPVDWYPWGQEAFDKARQEDKPIFLSVGYSTCHWCHVMERESFESEDVAEVLNKHFVPIKVDREERPDVDQIYMSVCQALTGSGGWPLTIMMTPDQRPFFAGTYFPKKASYGRPGLIEILEQIAQLWKSERHRLLEVGDQLTRHLQREATSSPGKLPPDILDKAYRLLERNYDTTYGGFGASPKFPTPHNLMFLLRYYQKTKQQKALTMVEETLDAMHRGGIYDHIGFGFARYSVDRKWLVPHFEKMLYDNALLALAFLETYQVTGNPRFGRVAREIFTYVLRDMTSPEGGFYSAEDADSEGVEGKFYVWQPQEVIDILGRVDGELFCRYYDITPGGNFEGSSIPNLIGQNPLQFAEELGISLEDLVEGLEKCRVRLFEEREKRIHPYKDDKILTSWNGLMIAALARGARVFRSERYREAAERAAAFIFHKLRRPDGRLLARYRAGEAAYPAYLDDYAFLVWGLLELYEATFDPGYLEKAAGLTEDMIELFLDREHGGFFFYGKDSEQLISRPKEIYDGAIPSGNSVAAVNLFRLARLTGKTRFEELAHQQLKSFARELERYPAGYSFFMMAAYLSQEPPLEVVLSGKREDPDLRQMIHTVQRAFLPNAVMMVRYEGTDVDKLAEWLPLTKDKIPVEGKATAYICKNFACREPVTDSGQLKAALAK</sequence>
<reference evidence="3" key="1">
    <citation type="submission" date="2016-11" db="EMBL/GenBank/DDBJ databases">
        <authorList>
            <person name="Varghese N."/>
            <person name="Submissions S."/>
        </authorList>
    </citation>
    <scope>NUCLEOTIDE SEQUENCE [LARGE SCALE GENOMIC DNA]</scope>
    <source>
        <strain evidence="3">DSM 12395</strain>
    </source>
</reference>
<dbReference type="InterPro" id="IPR004879">
    <property type="entry name" value="Ssp411-like_TRX"/>
</dbReference>
<dbReference type="InterPro" id="IPR036249">
    <property type="entry name" value="Thioredoxin-like_sf"/>
</dbReference>
<dbReference type="SUPFAM" id="SSF48208">
    <property type="entry name" value="Six-hairpin glycosidases"/>
    <property type="match status" value="1"/>
</dbReference>
<dbReference type="CDD" id="cd02955">
    <property type="entry name" value="SSP411"/>
    <property type="match status" value="1"/>
</dbReference>
<dbReference type="RefSeq" id="WP_073239325.1">
    <property type="nucleotide sequence ID" value="NZ_FQUY01000014.1"/>
</dbReference>
<dbReference type="EMBL" id="FQUY01000014">
    <property type="protein sequence ID" value="SHF20956.1"/>
    <property type="molecule type" value="Genomic_DNA"/>
</dbReference>
<dbReference type="GO" id="GO:0005975">
    <property type="term" value="P:carbohydrate metabolic process"/>
    <property type="evidence" value="ECO:0007669"/>
    <property type="project" value="InterPro"/>
</dbReference>
<dbReference type="PANTHER" id="PTHR42899">
    <property type="entry name" value="SPERMATOGENESIS-ASSOCIATED PROTEIN 20"/>
    <property type="match status" value="1"/>
</dbReference>
<dbReference type="Proteomes" id="UP000184148">
    <property type="component" value="Unassembled WGS sequence"/>
</dbReference>
<dbReference type="Gene3D" id="3.40.30.10">
    <property type="entry name" value="Glutaredoxin"/>
    <property type="match status" value="1"/>
</dbReference>
<evidence type="ECO:0000259" key="1">
    <source>
        <dbReference type="Pfam" id="PF03190"/>
    </source>
</evidence>
<dbReference type="PIRSF" id="PIRSF006402">
    <property type="entry name" value="UCP006402_thioredoxin"/>
    <property type="match status" value="1"/>
</dbReference>
<name>A0A1M4ZTM9_9FIRM</name>
<dbReference type="InterPro" id="IPR008928">
    <property type="entry name" value="6-hairpin_glycosidase_sf"/>
</dbReference>
<dbReference type="Pfam" id="PF03190">
    <property type="entry name" value="Thioredox_DsbH"/>
    <property type="match status" value="1"/>
</dbReference>
<dbReference type="Gene3D" id="1.50.10.20">
    <property type="match status" value="1"/>
</dbReference>
<proteinExistence type="predicted"/>
<dbReference type="STRING" id="1121429.SAMN02745133_02088"/>
<protein>
    <recommendedName>
        <fullName evidence="1">Spermatogenesis-associated protein 20-like TRX domain-containing protein</fullName>
    </recommendedName>
</protein>
<accession>A0A1M4ZTM9</accession>
<keyword evidence="3" id="KW-1185">Reference proteome</keyword>
<gene>
    <name evidence="2" type="ORF">SAMN02745133_02088</name>
</gene>
<dbReference type="InterPro" id="IPR024705">
    <property type="entry name" value="Ssp411"/>
</dbReference>
<dbReference type="AlphaFoldDB" id="A0A1M4ZTM9"/>
<evidence type="ECO:0000313" key="2">
    <source>
        <dbReference type="EMBL" id="SHF20956.1"/>
    </source>
</evidence>
<dbReference type="InterPro" id="IPR012341">
    <property type="entry name" value="6hp_glycosidase-like_sf"/>
</dbReference>
<dbReference type="OrthoDB" id="9762614at2"/>